<gene>
    <name evidence="2" type="ORF">DSM5745_08259</name>
</gene>
<sequence>MSSAQPTTTDNSAVDAKDAAFGFACLRNIRDGKVNLVGVANALNYSNVRSVGNRFRALREKYGFTGLECTTADPGAKVSPQKRKAATGATGAPGDDDNQDNGDGQDGEDAAAPPAKRKPGRPKKGTGKGAGRGRKKAVAAEPVDEQDDAGASGGEEADADAEVPVKGEFDKTA</sequence>
<feature type="compositionally biased region" description="Basic residues" evidence="1">
    <location>
        <begin position="115"/>
        <end position="137"/>
    </location>
</feature>
<dbReference type="RefSeq" id="XP_026601279.1">
    <property type="nucleotide sequence ID" value="XM_026750275.1"/>
</dbReference>
<evidence type="ECO:0000256" key="1">
    <source>
        <dbReference type="SAM" id="MobiDB-lite"/>
    </source>
</evidence>
<evidence type="ECO:0000313" key="2">
    <source>
        <dbReference type="EMBL" id="RDW70748.1"/>
    </source>
</evidence>
<dbReference type="OrthoDB" id="5421770at2759"/>
<evidence type="ECO:0000313" key="3">
    <source>
        <dbReference type="Proteomes" id="UP000256690"/>
    </source>
</evidence>
<protein>
    <submittedName>
        <fullName evidence="2">Uncharacterized protein</fullName>
    </submittedName>
</protein>
<feature type="region of interest" description="Disordered" evidence="1">
    <location>
        <begin position="68"/>
        <end position="173"/>
    </location>
</feature>
<organism evidence="2 3">
    <name type="scientific">Aspergillus mulundensis</name>
    <dbReference type="NCBI Taxonomy" id="1810919"/>
    <lineage>
        <taxon>Eukaryota</taxon>
        <taxon>Fungi</taxon>
        <taxon>Dikarya</taxon>
        <taxon>Ascomycota</taxon>
        <taxon>Pezizomycotina</taxon>
        <taxon>Eurotiomycetes</taxon>
        <taxon>Eurotiomycetidae</taxon>
        <taxon>Eurotiales</taxon>
        <taxon>Aspergillaceae</taxon>
        <taxon>Aspergillus</taxon>
        <taxon>Aspergillus subgen. Nidulantes</taxon>
    </lineage>
</organism>
<feature type="compositionally biased region" description="Acidic residues" evidence="1">
    <location>
        <begin position="94"/>
        <end position="109"/>
    </location>
</feature>
<reference evidence="2 3" key="1">
    <citation type="journal article" date="2018" name="IMA Fungus">
        <title>IMA Genome-F 9: Draft genome sequence of Annulohypoxylon stygium, Aspergillus mulundensis, Berkeleyomyces basicola (syn. Thielaviopsis basicola), Ceratocystis smalleyi, two Cercospora beticola strains, Coleophoma cylindrospora, Fusarium fracticaudum, Phialophora cf. hyalina, and Morchella septimelata.</title>
        <authorList>
            <person name="Wingfield B.D."/>
            <person name="Bills G.F."/>
            <person name="Dong Y."/>
            <person name="Huang W."/>
            <person name="Nel W.J."/>
            <person name="Swalarsk-Parry B.S."/>
            <person name="Vaghefi N."/>
            <person name="Wilken P.M."/>
            <person name="An Z."/>
            <person name="de Beer Z.W."/>
            <person name="De Vos L."/>
            <person name="Chen L."/>
            <person name="Duong T.A."/>
            <person name="Gao Y."/>
            <person name="Hammerbacher A."/>
            <person name="Kikkert J.R."/>
            <person name="Li Y."/>
            <person name="Li H."/>
            <person name="Li K."/>
            <person name="Li Q."/>
            <person name="Liu X."/>
            <person name="Ma X."/>
            <person name="Naidoo K."/>
            <person name="Pethybridge S.J."/>
            <person name="Sun J."/>
            <person name="Steenkamp E.T."/>
            <person name="van der Nest M.A."/>
            <person name="van Wyk S."/>
            <person name="Wingfield M.J."/>
            <person name="Xiong C."/>
            <person name="Yue Q."/>
            <person name="Zhang X."/>
        </authorList>
    </citation>
    <scope>NUCLEOTIDE SEQUENCE [LARGE SCALE GENOMIC DNA]</scope>
    <source>
        <strain evidence="2 3">DSM 5745</strain>
    </source>
</reference>
<name>A0A3D8RA09_9EURO</name>
<dbReference type="EMBL" id="PVWQ01000010">
    <property type="protein sequence ID" value="RDW70748.1"/>
    <property type="molecule type" value="Genomic_DNA"/>
</dbReference>
<dbReference type="GeneID" id="38118629"/>
<comment type="caution">
    <text evidence="2">The sequence shown here is derived from an EMBL/GenBank/DDBJ whole genome shotgun (WGS) entry which is preliminary data.</text>
</comment>
<dbReference type="Proteomes" id="UP000256690">
    <property type="component" value="Unassembled WGS sequence"/>
</dbReference>
<dbReference type="AlphaFoldDB" id="A0A3D8RA09"/>
<feature type="compositionally biased region" description="Basic and acidic residues" evidence="1">
    <location>
        <begin position="163"/>
        <end position="173"/>
    </location>
</feature>
<proteinExistence type="predicted"/>
<accession>A0A3D8RA09</accession>
<keyword evidence="3" id="KW-1185">Reference proteome</keyword>